<evidence type="ECO:0000313" key="1">
    <source>
        <dbReference type="EMBL" id="XAG83448.1"/>
    </source>
</evidence>
<name>A0AAU6VD33_UNCXX</name>
<reference evidence="1" key="1">
    <citation type="submission" date="2022-03" db="EMBL/GenBank/DDBJ databases">
        <title>Sea Food Isolates.</title>
        <authorList>
            <person name="Li c."/>
        </authorList>
    </citation>
    <scope>NUCLEOTIDE SEQUENCE</scope>
    <source>
        <strain evidence="1">19MO03SA05</strain>
    </source>
</reference>
<accession>A0AAU6VD33</accession>
<protein>
    <submittedName>
        <fullName evidence="1">Uncharacterized protein</fullName>
    </submittedName>
</protein>
<dbReference type="EMBL" id="CP095350">
    <property type="protein sequence ID" value="XAG83448.1"/>
    <property type="molecule type" value="Genomic_DNA"/>
</dbReference>
<organism evidence="1">
    <name type="scientific">bacterium 19MO03SA05</name>
    <dbReference type="NCBI Taxonomy" id="2920620"/>
    <lineage>
        <taxon>Bacteria</taxon>
    </lineage>
</organism>
<sequence length="86" mass="9453">MSTIVFRNSQEAFIHKNVFQILQAEGHEPLNASRAADLAVETYRTTAAFGGRGGKCFDYCLGRARLLLLPAKKKAEKAKRSRGKAA</sequence>
<dbReference type="AlphaFoldDB" id="A0AAU6VD33"/>
<gene>
    <name evidence="1" type="ORF">MRM63_07550</name>
</gene>
<proteinExistence type="predicted"/>